<dbReference type="InterPro" id="IPR017871">
    <property type="entry name" value="ABC_transporter-like_CS"/>
</dbReference>
<dbReference type="Proteomes" id="UP001652432">
    <property type="component" value="Unassembled WGS sequence"/>
</dbReference>
<keyword evidence="2" id="KW-0547">Nucleotide-binding</keyword>
<organism evidence="5 6">
    <name type="scientific">Suilimivivens aceti</name>
    <dbReference type="NCBI Taxonomy" id="2981774"/>
    <lineage>
        <taxon>Bacteria</taxon>
        <taxon>Bacillati</taxon>
        <taxon>Bacillota</taxon>
        <taxon>Clostridia</taxon>
        <taxon>Lachnospirales</taxon>
        <taxon>Lachnospiraceae</taxon>
        <taxon>Suilimivivens</taxon>
    </lineage>
</organism>
<comment type="caution">
    <text evidence="5">The sequence shown here is derived from an EMBL/GenBank/DDBJ whole genome shotgun (WGS) entry which is preliminary data.</text>
</comment>
<evidence type="ECO:0000313" key="6">
    <source>
        <dbReference type="Proteomes" id="UP001652432"/>
    </source>
</evidence>
<accession>A0ABT2T1D2</accession>
<evidence type="ECO:0000256" key="3">
    <source>
        <dbReference type="ARBA" id="ARBA00022840"/>
    </source>
</evidence>
<dbReference type="InterPro" id="IPR050319">
    <property type="entry name" value="ABC_transp_ATP-bind"/>
</dbReference>
<evidence type="ECO:0000256" key="1">
    <source>
        <dbReference type="ARBA" id="ARBA00022448"/>
    </source>
</evidence>
<evidence type="ECO:0000259" key="4">
    <source>
        <dbReference type="PROSITE" id="PS50893"/>
    </source>
</evidence>
<name>A0ABT2T1D2_9FIRM</name>
<dbReference type="CDD" id="cd03257">
    <property type="entry name" value="ABC_NikE_OppD_transporters"/>
    <property type="match status" value="1"/>
</dbReference>
<evidence type="ECO:0000313" key="5">
    <source>
        <dbReference type="EMBL" id="MCU6744076.1"/>
    </source>
</evidence>
<dbReference type="PANTHER" id="PTHR43776">
    <property type="entry name" value="TRANSPORT ATP-BINDING PROTEIN"/>
    <property type="match status" value="1"/>
</dbReference>
<feature type="domain" description="ABC transporter" evidence="4">
    <location>
        <begin position="7"/>
        <end position="241"/>
    </location>
</feature>
<dbReference type="InterPro" id="IPR003593">
    <property type="entry name" value="AAA+_ATPase"/>
</dbReference>
<reference evidence="5 6" key="1">
    <citation type="journal article" date="2021" name="ISME Commun">
        <title>Automated analysis of genomic sequences facilitates high-throughput and comprehensive description of bacteria.</title>
        <authorList>
            <person name="Hitch T.C.A."/>
        </authorList>
    </citation>
    <scope>NUCLEOTIDE SEQUENCE [LARGE SCALE GENOMIC DNA]</scope>
    <source>
        <strain evidence="5 6">Sanger_18</strain>
    </source>
</reference>
<dbReference type="PANTHER" id="PTHR43776:SF8">
    <property type="entry name" value="ABC TRANSPORTER, ATP-BINDING PROTEIN"/>
    <property type="match status" value="1"/>
</dbReference>
<proteinExistence type="predicted"/>
<keyword evidence="1" id="KW-0813">Transport</keyword>
<sequence length="248" mass="28113">MMTENILEVTDLQVFYPVSRKTPFEKKKSIQVLKDVSFAMKRGEVLGLVGESGSGKTTLARSILQMIPYEGTIIRNTEQPQMVFQDPYGSLNPSKRIAWILEEPLRLKGGLSKEERVLKVKTMLERVGLEEKILEHYPRELSGGQRQRIAIAAALMLEPELLIADEPVSALDVTIQAQILALLKEIQKEMNLSILFISHDLRVVYEMCDHVLIMQQGQIRESGDVEEVYFHHKDPYTGRLLKAAGILV</sequence>
<keyword evidence="6" id="KW-1185">Reference proteome</keyword>
<evidence type="ECO:0000256" key="2">
    <source>
        <dbReference type="ARBA" id="ARBA00022741"/>
    </source>
</evidence>
<dbReference type="InterPro" id="IPR027417">
    <property type="entry name" value="P-loop_NTPase"/>
</dbReference>
<dbReference type="PROSITE" id="PS50893">
    <property type="entry name" value="ABC_TRANSPORTER_2"/>
    <property type="match status" value="1"/>
</dbReference>
<dbReference type="SUPFAM" id="SSF52540">
    <property type="entry name" value="P-loop containing nucleoside triphosphate hydrolases"/>
    <property type="match status" value="1"/>
</dbReference>
<dbReference type="PROSITE" id="PS00211">
    <property type="entry name" value="ABC_TRANSPORTER_1"/>
    <property type="match status" value="1"/>
</dbReference>
<dbReference type="InterPro" id="IPR003439">
    <property type="entry name" value="ABC_transporter-like_ATP-bd"/>
</dbReference>
<protein>
    <submittedName>
        <fullName evidence="5">Dipeptide/oligopeptide/nickel ABC transporter ATP-binding protein</fullName>
    </submittedName>
</protein>
<dbReference type="SMART" id="SM00382">
    <property type="entry name" value="AAA"/>
    <property type="match status" value="1"/>
</dbReference>
<dbReference type="EMBL" id="JAOQKJ010000004">
    <property type="protein sequence ID" value="MCU6744076.1"/>
    <property type="molecule type" value="Genomic_DNA"/>
</dbReference>
<dbReference type="Pfam" id="PF00005">
    <property type="entry name" value="ABC_tran"/>
    <property type="match status" value="1"/>
</dbReference>
<dbReference type="Gene3D" id="3.40.50.300">
    <property type="entry name" value="P-loop containing nucleotide triphosphate hydrolases"/>
    <property type="match status" value="1"/>
</dbReference>
<gene>
    <name evidence="5" type="ORF">OCV77_06135</name>
</gene>
<dbReference type="GO" id="GO:0005524">
    <property type="term" value="F:ATP binding"/>
    <property type="evidence" value="ECO:0007669"/>
    <property type="project" value="UniProtKB-KW"/>
</dbReference>
<keyword evidence="3 5" id="KW-0067">ATP-binding</keyword>